<gene>
    <name evidence="1" type="ORF">JD276_14730</name>
</gene>
<comment type="caution">
    <text evidence="1">The sequence shown here is derived from an EMBL/GenBank/DDBJ whole genome shotgun (WGS) entry which is preliminary data.</text>
</comment>
<dbReference type="EMBL" id="JAEHOH010000024">
    <property type="protein sequence ID" value="MBK0420287.1"/>
    <property type="molecule type" value="Genomic_DNA"/>
</dbReference>
<dbReference type="Proteomes" id="UP000608530">
    <property type="component" value="Unassembled WGS sequence"/>
</dbReference>
<keyword evidence="2" id="KW-1185">Reference proteome</keyword>
<accession>A0A934UWV0</accession>
<proteinExistence type="predicted"/>
<dbReference type="AlphaFoldDB" id="A0A934UWV0"/>
<reference evidence="1" key="1">
    <citation type="submission" date="2020-12" db="EMBL/GenBank/DDBJ databases">
        <title>Leucobacter sp. CAS1, isolated from Chromium sludge.</title>
        <authorList>
            <person name="Xu Z."/>
        </authorList>
    </citation>
    <scope>NUCLEOTIDE SEQUENCE</scope>
    <source>
        <strain evidence="1">CSA1</strain>
    </source>
</reference>
<dbReference type="InterPro" id="IPR012441">
    <property type="entry name" value="DUF1643"/>
</dbReference>
<sequence>MTGKGRRLLVAVLLNPPKGGGERTIAHLQVVRECLNCDVVQIVNLYPHATKDLAGLGRVAGDTKDWIEQRRVISTALRQADEVLLGWGVSLPTGPARARMIAQISWAVDQLQSLGVVPWVVGDGPRHPSRWHQYVSDRHGRTSGGSLAERIRDSVVQLKLPLV</sequence>
<evidence type="ECO:0000313" key="2">
    <source>
        <dbReference type="Proteomes" id="UP000608530"/>
    </source>
</evidence>
<dbReference type="Pfam" id="PF07799">
    <property type="entry name" value="DUF1643"/>
    <property type="match status" value="1"/>
</dbReference>
<organism evidence="1 2">
    <name type="scientific">Leucobacter chromiisoli</name>
    <dbReference type="NCBI Taxonomy" id="2796471"/>
    <lineage>
        <taxon>Bacteria</taxon>
        <taxon>Bacillati</taxon>
        <taxon>Actinomycetota</taxon>
        <taxon>Actinomycetes</taxon>
        <taxon>Micrococcales</taxon>
        <taxon>Microbacteriaceae</taxon>
        <taxon>Leucobacter</taxon>
    </lineage>
</organism>
<name>A0A934UWV0_9MICO</name>
<evidence type="ECO:0000313" key="1">
    <source>
        <dbReference type="EMBL" id="MBK0420287.1"/>
    </source>
</evidence>
<protein>
    <submittedName>
        <fullName evidence="1">DUF1643 domain-containing protein</fullName>
    </submittedName>
</protein>